<dbReference type="Ensembl" id="ENSSANT00000035935.1">
    <property type="protein sequence ID" value="ENSSANP00000033742.1"/>
    <property type="gene ID" value="ENSSANG00000017183.1"/>
</dbReference>
<name>A0A671MT57_9TELE</name>
<keyword evidence="3" id="KW-0677">Repeat</keyword>
<dbReference type="PANTHER" id="PTHR45783:SF2">
    <property type="entry name" value="KINESIN LIGHT CHAIN 2"/>
    <property type="match status" value="1"/>
</dbReference>
<protein>
    <submittedName>
        <fullName evidence="5">Uncharacterized protein</fullName>
    </submittedName>
</protein>
<evidence type="ECO:0000256" key="2">
    <source>
        <dbReference type="ARBA" id="ARBA00022490"/>
    </source>
</evidence>
<sequence length="99" mass="10914">MSTMVYPREEALERLTQDEIVLNTKAVMQGLEALRGEHAQLLNSVLDCAQPPVVQEKSSLLRKSLEDIELGLGEAQVSQSLRKTDSLTQSLSHSLSHSV</sequence>
<proteinExistence type="predicted"/>
<dbReference type="GO" id="GO:0019894">
    <property type="term" value="F:kinesin binding"/>
    <property type="evidence" value="ECO:0007669"/>
    <property type="project" value="TreeGrafter"/>
</dbReference>
<dbReference type="Proteomes" id="UP000472260">
    <property type="component" value="Unassembled WGS sequence"/>
</dbReference>
<evidence type="ECO:0000313" key="6">
    <source>
        <dbReference type="Proteomes" id="UP000472260"/>
    </source>
</evidence>
<keyword evidence="6" id="KW-1185">Reference proteome</keyword>
<dbReference type="GO" id="GO:0005737">
    <property type="term" value="C:cytoplasm"/>
    <property type="evidence" value="ECO:0007669"/>
    <property type="project" value="UniProtKB-SubCell"/>
</dbReference>
<evidence type="ECO:0000256" key="4">
    <source>
        <dbReference type="ARBA" id="ARBA00022803"/>
    </source>
</evidence>
<dbReference type="PANTHER" id="PTHR45783">
    <property type="entry name" value="KINESIN LIGHT CHAIN"/>
    <property type="match status" value="1"/>
</dbReference>
<evidence type="ECO:0000256" key="3">
    <source>
        <dbReference type="ARBA" id="ARBA00022737"/>
    </source>
</evidence>
<accession>A0A671MT57</accession>
<evidence type="ECO:0000256" key="1">
    <source>
        <dbReference type="ARBA" id="ARBA00004496"/>
    </source>
</evidence>
<comment type="subcellular location">
    <subcellularLocation>
        <location evidence="1">Cytoplasm</location>
    </subcellularLocation>
</comment>
<keyword evidence="2" id="KW-0963">Cytoplasm</keyword>
<dbReference type="GO" id="GO:0007018">
    <property type="term" value="P:microtubule-based movement"/>
    <property type="evidence" value="ECO:0007669"/>
    <property type="project" value="TreeGrafter"/>
</dbReference>
<reference evidence="5" key="2">
    <citation type="submission" date="2025-09" db="UniProtKB">
        <authorList>
            <consortium name="Ensembl"/>
        </authorList>
    </citation>
    <scope>IDENTIFICATION</scope>
</reference>
<evidence type="ECO:0000313" key="5">
    <source>
        <dbReference type="Ensembl" id="ENSSANP00000033742.1"/>
    </source>
</evidence>
<reference evidence="5" key="1">
    <citation type="submission" date="2025-08" db="UniProtKB">
        <authorList>
            <consortium name="Ensembl"/>
        </authorList>
    </citation>
    <scope>IDENTIFICATION</scope>
</reference>
<dbReference type="AlphaFoldDB" id="A0A671MT57"/>
<keyword evidence="4" id="KW-0802">TPR repeat</keyword>
<dbReference type="GO" id="GO:0005871">
    <property type="term" value="C:kinesin complex"/>
    <property type="evidence" value="ECO:0007669"/>
    <property type="project" value="InterPro"/>
</dbReference>
<organism evidence="5 6">
    <name type="scientific">Sinocyclocheilus anshuiensis</name>
    <dbReference type="NCBI Taxonomy" id="1608454"/>
    <lineage>
        <taxon>Eukaryota</taxon>
        <taxon>Metazoa</taxon>
        <taxon>Chordata</taxon>
        <taxon>Craniata</taxon>
        <taxon>Vertebrata</taxon>
        <taxon>Euteleostomi</taxon>
        <taxon>Actinopterygii</taxon>
        <taxon>Neopterygii</taxon>
        <taxon>Teleostei</taxon>
        <taxon>Ostariophysi</taxon>
        <taxon>Cypriniformes</taxon>
        <taxon>Cyprinidae</taxon>
        <taxon>Cyprininae</taxon>
        <taxon>Sinocyclocheilus</taxon>
    </lineage>
</organism>
<dbReference type="InterPro" id="IPR002151">
    <property type="entry name" value="Kinesin_light"/>
</dbReference>